<keyword evidence="2" id="KW-1185">Reference proteome</keyword>
<evidence type="ECO:0000313" key="2">
    <source>
        <dbReference type="Proteomes" id="UP000700334"/>
    </source>
</evidence>
<dbReference type="Proteomes" id="UP000700334">
    <property type="component" value="Unassembled WGS sequence"/>
</dbReference>
<reference evidence="1" key="1">
    <citation type="journal article" date="2021" name="Evol. Appl.">
        <title>The genome of the Pyrenean desman and the effects of bottlenecks and inbreeding on the genomic landscape of an endangered species.</title>
        <authorList>
            <person name="Escoda L."/>
            <person name="Castresana J."/>
        </authorList>
    </citation>
    <scope>NUCLEOTIDE SEQUENCE</scope>
    <source>
        <strain evidence="1">IBE-C5619</strain>
    </source>
</reference>
<dbReference type="Pfam" id="PF15078">
    <property type="entry name" value="DUF4545"/>
    <property type="match status" value="1"/>
</dbReference>
<dbReference type="EMBL" id="JAGFMF010012074">
    <property type="protein sequence ID" value="KAG8507945.1"/>
    <property type="molecule type" value="Genomic_DNA"/>
</dbReference>
<proteinExistence type="predicted"/>
<organism evidence="1 2">
    <name type="scientific">Galemys pyrenaicus</name>
    <name type="common">Iberian desman</name>
    <name type="synonym">Pyrenean desman</name>
    <dbReference type="NCBI Taxonomy" id="202257"/>
    <lineage>
        <taxon>Eukaryota</taxon>
        <taxon>Metazoa</taxon>
        <taxon>Chordata</taxon>
        <taxon>Craniata</taxon>
        <taxon>Vertebrata</taxon>
        <taxon>Euteleostomi</taxon>
        <taxon>Mammalia</taxon>
        <taxon>Eutheria</taxon>
        <taxon>Laurasiatheria</taxon>
        <taxon>Eulipotyphla</taxon>
        <taxon>Talpidae</taxon>
        <taxon>Galemys</taxon>
    </lineage>
</organism>
<comment type="caution">
    <text evidence="1">The sequence shown here is derived from an EMBL/GenBank/DDBJ whole genome shotgun (WGS) entry which is preliminary data.</text>
</comment>
<dbReference type="InterPro" id="IPR027847">
    <property type="entry name" value="DUF4545"/>
</dbReference>
<sequence length="429" mass="49998">ANRFQSQIRKKTSGIPLTFDFHLDFEETIDISTSTPVPKITKDKICSTDTTKRHVSFKIKPEPRKSNFEKLDLRPHALPTNIKSQEAKSKEPEKENLRPRSTRALYFLKDVTEVEYAKPLHDLYSQHGAACRRLSSTIFSPEPCFESNAYKKEKDSILFADIYSERVFIFRRLCLPQMNEYSTEKTKSIKSDQLSKDSSVKMKNLLPLCFEDELKKPNAKIIDVSPAKTETTHVEQHDTNPIIFHETEYIKMLLLTKNRLPPYLIPNGNIYPYKRTNFILERNHEFLKSLINAQSSIPCKSKRTLSKTWKKDIPEITSEMDKLNDKLRKKTIKWTLENLSWNKLTNFSQTFSSLRKKFVGLLDKTVTQEMDAQTEKSERMFSTIKPLSTYKYSDSSVKYYSKPIKKLLKVQILNDVTPLDNLLKFPSEN</sequence>
<dbReference type="PANTHER" id="PTHR36873">
    <property type="entry name" value="HYPOTHETICAL GENE SUPPORTED BY BC079057"/>
    <property type="match status" value="1"/>
</dbReference>
<name>A0A8J5ZY74_GALPY</name>
<evidence type="ECO:0000313" key="1">
    <source>
        <dbReference type="EMBL" id="KAG8507945.1"/>
    </source>
</evidence>
<feature type="non-terminal residue" evidence="1">
    <location>
        <position position="1"/>
    </location>
</feature>
<accession>A0A8J5ZY74</accession>
<dbReference type="AlphaFoldDB" id="A0A8J5ZY74"/>
<protein>
    <submittedName>
        <fullName evidence="1">Uncharacterized protein</fullName>
    </submittedName>
</protein>
<dbReference type="PANTHER" id="PTHR36873:SF1">
    <property type="entry name" value="HYPOTHETICAL GENE SUPPORTED BY BC079057"/>
    <property type="match status" value="1"/>
</dbReference>
<dbReference type="OrthoDB" id="9905507at2759"/>
<gene>
    <name evidence="1" type="ORF">J0S82_007544</name>
</gene>